<evidence type="ECO:0008006" key="5">
    <source>
        <dbReference type="Google" id="ProtNLM"/>
    </source>
</evidence>
<gene>
    <name evidence="3" type="ORF">TresaDRAFT_0542</name>
</gene>
<dbReference type="STRING" id="907348.TresaDRAFT_0542"/>
<dbReference type="InterPro" id="IPR011089">
    <property type="entry name" value="GmrSD_C"/>
</dbReference>
<comment type="caution">
    <text evidence="3">The sequence shown here is derived from an EMBL/GenBank/DDBJ whole genome shotgun (WGS) entry which is preliminary data.</text>
</comment>
<dbReference type="Pfam" id="PF03235">
    <property type="entry name" value="GmrSD_N"/>
    <property type="match status" value="1"/>
</dbReference>
<dbReference type="Pfam" id="PF07510">
    <property type="entry name" value="GmrSD_C"/>
    <property type="match status" value="1"/>
</dbReference>
<dbReference type="InterPro" id="IPR004919">
    <property type="entry name" value="GmrSD_N"/>
</dbReference>
<proteinExistence type="predicted"/>
<name>H7EPP7_9SPIR</name>
<dbReference type="PATRIC" id="fig|907348.3.peg.2961"/>
<feature type="domain" description="GmrSD restriction endonucleases N-terminal" evidence="1">
    <location>
        <begin position="11"/>
        <end position="220"/>
    </location>
</feature>
<dbReference type="OrthoDB" id="9798761at2"/>
<keyword evidence="4" id="KW-1185">Reference proteome</keyword>
<organism evidence="3 4">
    <name type="scientific">Treponema saccharophilum DSM 2985</name>
    <dbReference type="NCBI Taxonomy" id="907348"/>
    <lineage>
        <taxon>Bacteria</taxon>
        <taxon>Pseudomonadati</taxon>
        <taxon>Spirochaetota</taxon>
        <taxon>Spirochaetia</taxon>
        <taxon>Spirochaetales</taxon>
        <taxon>Treponemataceae</taxon>
        <taxon>Treponema</taxon>
    </lineage>
</organism>
<evidence type="ECO:0000259" key="2">
    <source>
        <dbReference type="Pfam" id="PF07510"/>
    </source>
</evidence>
<sequence>MNGQAKLLVKFMSGADNRYIIPVYQRNYDWTQKQCKQLFDDLVQVSQTERKRHFFGSIVSTPASGGSGSDFLIIDGQQRLTTVSILLVAVSNLISAGKVACSDPMLVRYIRENFIVDVYASDERKLRLKPIKDDCRAFDKLVDGDEEEFERDSHVTQNYDYFCTRILAGEITPEKLVDAIKRLEIIDIFVEQDENPQLIFESLNSTGLDLTEADKIRNFMLMGLDAETQNEYYEKYWNKIERFTDYHVSDFLRHYLTLKQKRIPNINAVYFTFKEFVRKQGLSPDSYGSLLSEMLFYARIYGRISFVGDFEWAVSRKITATLRRLSLIDVSVSYPFLLALFSAMEKGEISESEVEKSLECVESFVFRRILCALPTNALNKIFCTLDSDIRRLNKNGFPYSSVLVYVLESKSGSADFPSDKDFALAIREKNVYKMQKKNKQYLFDRLENKDSVERVNIVELMDSDDEKNRLTVEHVMPQTLSADWKRDLGENWKTIFETRLHTLPNLTLTGYNSKLSNERFLKKKEIEHGFRDSGLNINKIFLKFEKWTEAEMNERTNALVSEMTALWPYPKTDFVPPADSLDEVTLESADDLTGRKLVSFQYAAEPMQKTSQWVDMYTSVAKMIFYEDYAPMIAIASSKKMAEIAFNKDGDSSWFGLGQGIFLYKANSTVAKLRVLEKIFDAYGKDKSELVLSLQPEKPAES</sequence>
<dbReference type="eggNOG" id="COG1479">
    <property type="taxonomic scope" value="Bacteria"/>
</dbReference>
<reference evidence="3 4" key="1">
    <citation type="submission" date="2011-09" db="EMBL/GenBank/DDBJ databases">
        <title>The draft genome of Treponema saccharophilum DSM 2985.</title>
        <authorList>
            <consortium name="US DOE Joint Genome Institute (JGI-PGF)"/>
            <person name="Lucas S."/>
            <person name="Copeland A."/>
            <person name="Lapidus A."/>
            <person name="Glavina del Rio T."/>
            <person name="Dalin E."/>
            <person name="Tice H."/>
            <person name="Bruce D."/>
            <person name="Goodwin L."/>
            <person name="Pitluck S."/>
            <person name="Peters L."/>
            <person name="Kyrpides N."/>
            <person name="Mavromatis K."/>
            <person name="Ivanova N."/>
            <person name="Markowitz V."/>
            <person name="Cheng J.-F."/>
            <person name="Hugenholtz P."/>
            <person name="Woyke T."/>
            <person name="Wu D."/>
            <person name="Gronow S."/>
            <person name="Wellnitz S."/>
            <person name="Brambilla E."/>
            <person name="Klenk H.-P."/>
            <person name="Eisen J.A."/>
        </authorList>
    </citation>
    <scope>NUCLEOTIDE SEQUENCE [LARGE SCALE GENOMIC DNA]</scope>
    <source>
        <strain evidence="3 4">DSM 2985</strain>
    </source>
</reference>
<dbReference type="PANTHER" id="PTHR35149">
    <property type="entry name" value="SLL5132 PROTEIN"/>
    <property type="match status" value="1"/>
</dbReference>
<dbReference type="EMBL" id="AGRW01000055">
    <property type="protein sequence ID" value="EIC00448.1"/>
    <property type="molecule type" value="Genomic_DNA"/>
</dbReference>
<accession>H7EPP7</accession>
<dbReference type="AlphaFoldDB" id="H7EPP7"/>
<dbReference type="RefSeq" id="WP_002706629.1">
    <property type="nucleotide sequence ID" value="NZ_AGRW01000055.1"/>
</dbReference>
<feature type="domain" description="GmrSD restriction endonucleases C-terminal" evidence="2">
    <location>
        <begin position="417"/>
        <end position="560"/>
    </location>
</feature>
<evidence type="ECO:0000259" key="1">
    <source>
        <dbReference type="Pfam" id="PF03235"/>
    </source>
</evidence>
<evidence type="ECO:0000313" key="3">
    <source>
        <dbReference type="EMBL" id="EIC00448.1"/>
    </source>
</evidence>
<dbReference type="Proteomes" id="UP000003571">
    <property type="component" value="Unassembled WGS sequence"/>
</dbReference>
<evidence type="ECO:0000313" key="4">
    <source>
        <dbReference type="Proteomes" id="UP000003571"/>
    </source>
</evidence>
<dbReference type="PANTHER" id="PTHR35149:SF2">
    <property type="entry name" value="DUF262 DOMAIN-CONTAINING PROTEIN"/>
    <property type="match status" value="1"/>
</dbReference>
<protein>
    <recommendedName>
        <fullName evidence="5">DUF262 domain-containing protein</fullName>
    </recommendedName>
</protein>